<protein>
    <recommendedName>
        <fullName evidence="3">PIN domain-containing protein</fullName>
    </recommendedName>
</protein>
<dbReference type="OrthoDB" id="5194107at2"/>
<dbReference type="RefSeq" id="WP_074313697.1">
    <property type="nucleotide sequence ID" value="NZ_FSQT01000002.1"/>
</dbReference>
<accession>A0A1N5YY88</accession>
<evidence type="ECO:0008006" key="3">
    <source>
        <dbReference type="Google" id="ProtNLM"/>
    </source>
</evidence>
<evidence type="ECO:0000313" key="1">
    <source>
        <dbReference type="EMBL" id="SIN14558.1"/>
    </source>
</evidence>
<proteinExistence type="predicted"/>
<dbReference type="AlphaFoldDB" id="A0A1N5YY88"/>
<keyword evidence="2" id="KW-1185">Reference proteome</keyword>
<organism evidence="1 2">
    <name type="scientific">Micromonospora cremea</name>
    <dbReference type="NCBI Taxonomy" id="709881"/>
    <lineage>
        <taxon>Bacteria</taxon>
        <taxon>Bacillati</taxon>
        <taxon>Actinomycetota</taxon>
        <taxon>Actinomycetes</taxon>
        <taxon>Micromonosporales</taxon>
        <taxon>Micromonosporaceae</taxon>
        <taxon>Micromonospora</taxon>
    </lineage>
</organism>
<sequence>MRRVVLDCNGVDPLVDLPGAFEVVKRAVESGELKLLGTHILEEELAATPDEERRGKLQRVLQLVQDTPTGGFILGASALDRARLSNDVASIDALRAGRSDLTHANDALIAHTCMVEGCALVTNEEKGGSLRSRALGLGIEVLRSRELLAELGYQEPDSA</sequence>
<gene>
    <name evidence="1" type="ORF">SAMN04489832_3424</name>
</gene>
<reference evidence="2" key="1">
    <citation type="submission" date="2016-12" db="EMBL/GenBank/DDBJ databases">
        <authorList>
            <person name="Varghese N."/>
            <person name="Submissions S."/>
        </authorList>
    </citation>
    <scope>NUCLEOTIDE SEQUENCE [LARGE SCALE GENOMIC DNA]</scope>
    <source>
        <strain evidence="2">DSM 45599</strain>
    </source>
</reference>
<name>A0A1N5YY88_9ACTN</name>
<evidence type="ECO:0000313" key="2">
    <source>
        <dbReference type="Proteomes" id="UP000185124"/>
    </source>
</evidence>
<dbReference type="Proteomes" id="UP000185124">
    <property type="component" value="Unassembled WGS sequence"/>
</dbReference>
<dbReference type="EMBL" id="FSQT01000002">
    <property type="protein sequence ID" value="SIN14558.1"/>
    <property type="molecule type" value="Genomic_DNA"/>
</dbReference>